<sequence>MSSAFLDNPASLAVSGKLGYQPDGLSVHQVRGQRAVLQRLRLESGNRSYER</sequence>
<keyword evidence="2" id="KW-1185">Reference proteome</keyword>
<protein>
    <recommendedName>
        <fullName evidence="3">GNAT family N-acetyltransferase</fullName>
    </recommendedName>
</protein>
<comment type="caution">
    <text evidence="1">The sequence shown here is derived from an EMBL/GenBank/DDBJ whole genome shotgun (WGS) entry which is preliminary data.</text>
</comment>
<organism evidence="1 2">
    <name type="scientific">Nonomuraea mangrovi</name>
    <dbReference type="NCBI Taxonomy" id="2316207"/>
    <lineage>
        <taxon>Bacteria</taxon>
        <taxon>Bacillati</taxon>
        <taxon>Actinomycetota</taxon>
        <taxon>Actinomycetes</taxon>
        <taxon>Streptosporangiales</taxon>
        <taxon>Streptosporangiaceae</taxon>
        <taxon>Nonomuraea</taxon>
    </lineage>
</organism>
<evidence type="ECO:0008006" key="3">
    <source>
        <dbReference type="Google" id="ProtNLM"/>
    </source>
</evidence>
<proteinExistence type="predicted"/>
<gene>
    <name evidence="1" type="ORF">ACFSKW_18145</name>
</gene>
<evidence type="ECO:0000313" key="2">
    <source>
        <dbReference type="Proteomes" id="UP001597368"/>
    </source>
</evidence>
<dbReference type="EMBL" id="JBHUFV010000029">
    <property type="protein sequence ID" value="MFD1933392.1"/>
    <property type="molecule type" value="Genomic_DNA"/>
</dbReference>
<evidence type="ECO:0000313" key="1">
    <source>
        <dbReference type="EMBL" id="MFD1933392.1"/>
    </source>
</evidence>
<reference evidence="2" key="1">
    <citation type="journal article" date="2019" name="Int. J. Syst. Evol. Microbiol.">
        <title>The Global Catalogue of Microorganisms (GCM) 10K type strain sequencing project: providing services to taxonomists for standard genome sequencing and annotation.</title>
        <authorList>
            <consortium name="The Broad Institute Genomics Platform"/>
            <consortium name="The Broad Institute Genome Sequencing Center for Infectious Disease"/>
            <person name="Wu L."/>
            <person name="Ma J."/>
        </authorList>
    </citation>
    <scope>NUCLEOTIDE SEQUENCE [LARGE SCALE GENOMIC DNA]</scope>
    <source>
        <strain evidence="2">ICMP 6774ER</strain>
    </source>
</reference>
<accession>A0ABW4SUY2</accession>
<dbReference type="Proteomes" id="UP001597368">
    <property type="component" value="Unassembled WGS sequence"/>
</dbReference>
<dbReference type="RefSeq" id="WP_379573437.1">
    <property type="nucleotide sequence ID" value="NZ_JBHUFV010000029.1"/>
</dbReference>
<name>A0ABW4SUY2_9ACTN</name>